<dbReference type="GeneID" id="7451616"/>
<dbReference type="Proteomes" id="UP000001449">
    <property type="component" value="Chromosome 14"/>
</dbReference>
<feature type="compositionally biased region" description="Low complexity" evidence="2">
    <location>
        <begin position="354"/>
        <end position="371"/>
    </location>
</feature>
<feature type="region of interest" description="Disordered" evidence="2">
    <location>
        <begin position="344"/>
        <end position="392"/>
    </location>
</feature>
<keyword evidence="1" id="KW-0175">Coiled coil</keyword>
<dbReference type="HOGENOM" id="CLU_564435_0_0_1"/>
<gene>
    <name evidence="3" type="ORF">THAPSDRAFT_24757</name>
</gene>
<dbReference type="InParanoid" id="B8CBZ0"/>
<evidence type="ECO:0000313" key="3">
    <source>
        <dbReference type="EMBL" id="EED88680.1"/>
    </source>
</evidence>
<dbReference type="AlphaFoldDB" id="B8CBZ0"/>
<accession>B8CBZ0</accession>
<sequence length="484" mass="53441">MHSISASSEAEAIATARLLSSTAAMNETATSTVRQRQEMSIVASASAHARTWADLAEDTMAHNEVMEGLGNARMREKKRIRLDADVAERLLDEAFPTVLHCEGNGTAITDAIAVAATATQKLTQLSPSEYTHLQQSLTAHSSTTTTRLTFKLQEQLSEYHTLLDQMIDMKRRMTKLRDENIRLEGEVERVESCVERRVREECSQRDERIESLEREVFELKLQRGDHFNLGCSDESFPRRVTLREAPPALAQTQLLRGVSSQGGGDYAAGTMQQQGQQASVLPASRCQQHQAATTTTSSTNEANVQQVEVGGQATLGVVLDQSPFGFYDQRPTLASMMMMQSTPQSVQMQTAPASLVGSHSLPSSSHVSSSHQLDHNARSLKPNQQSLQRSPLSSKVDMSYFRFPPLPLSVQGQMHNQQGVLHSDGQPVSIYSSQQHQGREECRNQSQPRSQSLFRRRDVFQANMSSIQVGVFNSLGGSGKRNNV</sequence>
<dbReference type="EMBL" id="CM000649">
    <property type="protein sequence ID" value="EED88680.1"/>
    <property type="molecule type" value="Genomic_DNA"/>
</dbReference>
<feature type="region of interest" description="Disordered" evidence="2">
    <location>
        <begin position="259"/>
        <end position="300"/>
    </location>
</feature>
<dbReference type="PaxDb" id="35128-Thaps24757"/>
<dbReference type="RefSeq" id="XP_002293671.1">
    <property type="nucleotide sequence ID" value="XM_002293635.1"/>
</dbReference>
<evidence type="ECO:0000313" key="4">
    <source>
        <dbReference type="Proteomes" id="UP000001449"/>
    </source>
</evidence>
<evidence type="ECO:0000256" key="2">
    <source>
        <dbReference type="SAM" id="MobiDB-lite"/>
    </source>
</evidence>
<dbReference type="KEGG" id="tps:THAPSDRAFT_24757"/>
<feature type="compositionally biased region" description="Polar residues" evidence="2">
    <location>
        <begin position="381"/>
        <end position="392"/>
    </location>
</feature>
<proteinExistence type="predicted"/>
<evidence type="ECO:0000256" key="1">
    <source>
        <dbReference type="SAM" id="Coils"/>
    </source>
</evidence>
<reference evidence="3 4" key="2">
    <citation type="journal article" date="2008" name="Nature">
        <title>The Phaeodactylum genome reveals the evolutionary history of diatom genomes.</title>
        <authorList>
            <person name="Bowler C."/>
            <person name="Allen A.E."/>
            <person name="Badger J.H."/>
            <person name="Grimwood J."/>
            <person name="Jabbari K."/>
            <person name="Kuo A."/>
            <person name="Maheswari U."/>
            <person name="Martens C."/>
            <person name="Maumus F."/>
            <person name="Otillar R.P."/>
            <person name="Rayko E."/>
            <person name="Salamov A."/>
            <person name="Vandepoele K."/>
            <person name="Beszteri B."/>
            <person name="Gruber A."/>
            <person name="Heijde M."/>
            <person name="Katinka M."/>
            <person name="Mock T."/>
            <person name="Valentin K."/>
            <person name="Verret F."/>
            <person name="Berges J.A."/>
            <person name="Brownlee C."/>
            <person name="Cadoret J.P."/>
            <person name="Chiovitti A."/>
            <person name="Choi C.J."/>
            <person name="Coesel S."/>
            <person name="De Martino A."/>
            <person name="Detter J.C."/>
            <person name="Durkin C."/>
            <person name="Falciatore A."/>
            <person name="Fournet J."/>
            <person name="Haruta M."/>
            <person name="Huysman M.J."/>
            <person name="Jenkins B.D."/>
            <person name="Jiroutova K."/>
            <person name="Jorgensen R.E."/>
            <person name="Joubert Y."/>
            <person name="Kaplan A."/>
            <person name="Kroger N."/>
            <person name="Kroth P.G."/>
            <person name="La Roche J."/>
            <person name="Lindquist E."/>
            <person name="Lommer M."/>
            <person name="Martin-Jezequel V."/>
            <person name="Lopez P.J."/>
            <person name="Lucas S."/>
            <person name="Mangogna M."/>
            <person name="McGinnis K."/>
            <person name="Medlin L.K."/>
            <person name="Montsant A."/>
            <person name="Oudot-Le Secq M.P."/>
            <person name="Napoli C."/>
            <person name="Obornik M."/>
            <person name="Parker M.S."/>
            <person name="Petit J.L."/>
            <person name="Porcel B.M."/>
            <person name="Poulsen N."/>
            <person name="Robison M."/>
            <person name="Rychlewski L."/>
            <person name="Rynearson T.A."/>
            <person name="Schmutz J."/>
            <person name="Shapiro H."/>
            <person name="Siaut M."/>
            <person name="Stanley M."/>
            <person name="Sussman M.R."/>
            <person name="Taylor A.R."/>
            <person name="Vardi A."/>
            <person name="von Dassow P."/>
            <person name="Vyverman W."/>
            <person name="Willis A."/>
            <person name="Wyrwicz L.S."/>
            <person name="Rokhsar D.S."/>
            <person name="Weissenbach J."/>
            <person name="Armbrust E.V."/>
            <person name="Green B.R."/>
            <person name="Van de Peer Y."/>
            <person name="Grigoriev I.V."/>
        </authorList>
    </citation>
    <scope>NUCLEOTIDE SEQUENCE [LARGE SCALE GENOMIC DNA]</scope>
    <source>
        <strain evidence="3 4">CCMP1335</strain>
    </source>
</reference>
<reference evidence="3 4" key="1">
    <citation type="journal article" date="2004" name="Science">
        <title>The genome of the diatom Thalassiosira pseudonana: ecology, evolution, and metabolism.</title>
        <authorList>
            <person name="Armbrust E.V."/>
            <person name="Berges J.A."/>
            <person name="Bowler C."/>
            <person name="Green B.R."/>
            <person name="Martinez D."/>
            <person name="Putnam N.H."/>
            <person name="Zhou S."/>
            <person name="Allen A.E."/>
            <person name="Apt K.E."/>
            <person name="Bechner M."/>
            <person name="Brzezinski M.A."/>
            <person name="Chaal B.K."/>
            <person name="Chiovitti A."/>
            <person name="Davis A.K."/>
            <person name="Demarest M.S."/>
            <person name="Detter J.C."/>
            <person name="Glavina T."/>
            <person name="Goodstein D."/>
            <person name="Hadi M.Z."/>
            <person name="Hellsten U."/>
            <person name="Hildebrand M."/>
            <person name="Jenkins B.D."/>
            <person name="Jurka J."/>
            <person name="Kapitonov V.V."/>
            <person name="Kroger N."/>
            <person name="Lau W.W."/>
            <person name="Lane T.W."/>
            <person name="Larimer F.W."/>
            <person name="Lippmeier J.C."/>
            <person name="Lucas S."/>
            <person name="Medina M."/>
            <person name="Montsant A."/>
            <person name="Obornik M."/>
            <person name="Parker M.S."/>
            <person name="Palenik B."/>
            <person name="Pazour G.J."/>
            <person name="Richardson P.M."/>
            <person name="Rynearson T.A."/>
            <person name="Saito M.A."/>
            <person name="Schwartz D.C."/>
            <person name="Thamatrakoln K."/>
            <person name="Valentin K."/>
            <person name="Vardi A."/>
            <person name="Wilkerson F.P."/>
            <person name="Rokhsar D.S."/>
        </authorList>
    </citation>
    <scope>NUCLEOTIDE SEQUENCE [LARGE SCALE GENOMIC DNA]</scope>
    <source>
        <strain evidence="3 4">CCMP1335</strain>
    </source>
</reference>
<feature type="region of interest" description="Disordered" evidence="2">
    <location>
        <begin position="431"/>
        <end position="452"/>
    </location>
</feature>
<organism evidence="3 4">
    <name type="scientific">Thalassiosira pseudonana</name>
    <name type="common">Marine diatom</name>
    <name type="synonym">Cyclotella nana</name>
    <dbReference type="NCBI Taxonomy" id="35128"/>
    <lineage>
        <taxon>Eukaryota</taxon>
        <taxon>Sar</taxon>
        <taxon>Stramenopiles</taxon>
        <taxon>Ochrophyta</taxon>
        <taxon>Bacillariophyta</taxon>
        <taxon>Coscinodiscophyceae</taxon>
        <taxon>Thalassiosirophycidae</taxon>
        <taxon>Thalassiosirales</taxon>
        <taxon>Thalassiosiraceae</taxon>
        <taxon>Thalassiosira</taxon>
    </lineage>
</organism>
<feature type="coiled-coil region" evidence="1">
    <location>
        <begin position="159"/>
        <end position="215"/>
    </location>
</feature>
<name>B8CBZ0_THAPS</name>
<protein>
    <submittedName>
        <fullName evidence="3">Uncharacterized protein</fullName>
    </submittedName>
</protein>
<keyword evidence="4" id="KW-1185">Reference proteome</keyword>